<dbReference type="EMBL" id="JAGSSW010000001">
    <property type="protein sequence ID" value="MBR8463154.1"/>
    <property type="molecule type" value="Genomic_DNA"/>
</dbReference>
<protein>
    <submittedName>
        <fullName evidence="1">Uncharacterized protein</fullName>
    </submittedName>
</protein>
<reference evidence="1 2" key="1">
    <citation type="submission" date="2021-04" db="EMBL/GenBank/DDBJ databases">
        <title>Molecular and phenotypic characterization and identification of bacterial isolates recovered from the Anatolian ground squirrels (Spermophilus xanthoprymnus) and which have the potential to form a new species in the Campylobacter genus.</title>
        <authorList>
            <person name="Aydin F."/>
            <person name="Abay S."/>
            <person name="Kayman T."/>
            <person name="Karakaya E."/>
            <person name="Mustak H.K."/>
            <person name="Mustak I.B."/>
            <person name="Bilgin N."/>
            <person name="Duzler A."/>
            <person name="Sahin O."/>
            <person name="Guran O."/>
            <person name="Saticioglu I.B."/>
        </authorList>
    </citation>
    <scope>NUCLEOTIDE SEQUENCE [LARGE SCALE GENOMIC DNA]</scope>
    <source>
        <strain evidence="2">faydin-G24</strain>
    </source>
</reference>
<proteinExistence type="predicted"/>
<sequence>MINYETRNLLIKMIDATSDQIFIAIVRGAVKASKCEKDQKFLEQIRAKLYLEKDPKIDILNVSNNLVELFEKYRADSVNKFIQTYIKA</sequence>
<evidence type="ECO:0000313" key="1">
    <source>
        <dbReference type="EMBL" id="MBR8463154.1"/>
    </source>
</evidence>
<name>A0ABS5HFV6_9BACT</name>
<dbReference type="RefSeq" id="WP_212140707.1">
    <property type="nucleotide sequence ID" value="NZ_JAGSSW010000001.1"/>
</dbReference>
<organism evidence="1 2">
    <name type="scientific">Campylobacter anatolicus</name>
    <dbReference type="NCBI Taxonomy" id="2829105"/>
    <lineage>
        <taxon>Bacteria</taxon>
        <taxon>Pseudomonadati</taxon>
        <taxon>Campylobacterota</taxon>
        <taxon>Epsilonproteobacteria</taxon>
        <taxon>Campylobacterales</taxon>
        <taxon>Campylobacteraceae</taxon>
        <taxon>Campylobacter</taxon>
    </lineage>
</organism>
<gene>
    <name evidence="1" type="ORF">KDD93_01015</name>
</gene>
<comment type="caution">
    <text evidence="1">The sequence shown here is derived from an EMBL/GenBank/DDBJ whole genome shotgun (WGS) entry which is preliminary data.</text>
</comment>
<accession>A0ABS5HFV6</accession>
<keyword evidence="2" id="KW-1185">Reference proteome</keyword>
<dbReference type="Proteomes" id="UP000682951">
    <property type="component" value="Unassembled WGS sequence"/>
</dbReference>
<evidence type="ECO:0000313" key="2">
    <source>
        <dbReference type="Proteomes" id="UP000682951"/>
    </source>
</evidence>